<protein>
    <recommendedName>
        <fullName evidence="3">AB hydrolase-1 domain-containing protein</fullName>
    </recommendedName>
</protein>
<dbReference type="SUPFAM" id="SSF53474">
    <property type="entry name" value="alpha/beta-Hydrolases"/>
    <property type="match status" value="1"/>
</dbReference>
<dbReference type="PANTHER" id="PTHR46118:SF4">
    <property type="entry name" value="PROTEIN ABHD11"/>
    <property type="match status" value="1"/>
</dbReference>
<dbReference type="AlphaFoldDB" id="A0A1Q3A5N4"/>
<dbReference type="OrthoDB" id="8119704at2759"/>
<name>A0A1Q3A5N4_ZYGRO</name>
<dbReference type="Pfam" id="PF00561">
    <property type="entry name" value="Abhydrolase_1"/>
    <property type="match status" value="1"/>
</dbReference>
<sequence>MKRFLHHGKIPLNSIVDLAFHHQPPPNPVSHVVNSRPAIINIHGIFGSRRLFRPFSKPLANALNTDVYSVDLRNHGDSPIAQPFNYVSFTKDVIHFIKKHIGDKRPVQLIGFSLGAKVALLATLCSQINASKCIAIDAPPYETVAVDSVLVENYELITKIINQEIKIEKALKIGKRNC</sequence>
<evidence type="ECO:0000256" key="1">
    <source>
        <dbReference type="ARBA" id="ARBA00008645"/>
    </source>
</evidence>
<dbReference type="InterPro" id="IPR029058">
    <property type="entry name" value="AB_hydrolase_fold"/>
</dbReference>
<organism evidence="4 5">
    <name type="scientific">Zygosaccharomyces rouxii</name>
    <dbReference type="NCBI Taxonomy" id="4956"/>
    <lineage>
        <taxon>Eukaryota</taxon>
        <taxon>Fungi</taxon>
        <taxon>Dikarya</taxon>
        <taxon>Ascomycota</taxon>
        <taxon>Saccharomycotina</taxon>
        <taxon>Saccharomycetes</taxon>
        <taxon>Saccharomycetales</taxon>
        <taxon>Saccharomycetaceae</taxon>
        <taxon>Zygosaccharomyces</taxon>
    </lineage>
</organism>
<dbReference type="EMBL" id="BDGX01000030">
    <property type="protein sequence ID" value="GAV51045.1"/>
    <property type="molecule type" value="Genomic_DNA"/>
</dbReference>
<accession>A0A1Q3A5N4</accession>
<reference evidence="4 5" key="1">
    <citation type="submission" date="2016-08" db="EMBL/GenBank/DDBJ databases">
        <title>Draft genome sequence of allopolyploid Zygosaccharomyces rouxii.</title>
        <authorList>
            <person name="Watanabe J."/>
            <person name="Uehara K."/>
            <person name="Mogi Y."/>
            <person name="Tsukioka Y."/>
        </authorList>
    </citation>
    <scope>NUCLEOTIDE SEQUENCE [LARGE SCALE GENOMIC DNA]</scope>
    <source>
        <strain evidence="4 5">NBRC 110957</strain>
    </source>
</reference>
<dbReference type="GO" id="GO:0005739">
    <property type="term" value="C:mitochondrion"/>
    <property type="evidence" value="ECO:0007669"/>
    <property type="project" value="TreeGrafter"/>
</dbReference>
<feature type="domain" description="AB hydrolase-1" evidence="3">
    <location>
        <begin position="37"/>
        <end position="154"/>
    </location>
</feature>
<evidence type="ECO:0000256" key="2">
    <source>
        <dbReference type="ARBA" id="ARBA00022801"/>
    </source>
</evidence>
<dbReference type="eggNOG" id="KOG2382">
    <property type="taxonomic scope" value="Eukaryota"/>
</dbReference>
<dbReference type="PANTHER" id="PTHR46118">
    <property type="entry name" value="PROTEIN ABHD11"/>
    <property type="match status" value="1"/>
</dbReference>
<dbReference type="Gene3D" id="3.40.50.1820">
    <property type="entry name" value="alpha/beta hydrolase"/>
    <property type="match status" value="1"/>
</dbReference>
<keyword evidence="2" id="KW-0378">Hydrolase</keyword>
<proteinExistence type="inferred from homology"/>
<evidence type="ECO:0000259" key="3">
    <source>
        <dbReference type="Pfam" id="PF00561"/>
    </source>
</evidence>
<dbReference type="GO" id="GO:0052689">
    <property type="term" value="F:carboxylic ester hydrolase activity"/>
    <property type="evidence" value="ECO:0007669"/>
    <property type="project" value="TreeGrafter"/>
</dbReference>
<comment type="caution">
    <text evidence="4">The sequence shown here is derived from an EMBL/GenBank/DDBJ whole genome shotgun (WGS) entry which is preliminary data.</text>
</comment>
<gene>
    <name evidence="4" type="ORF">ZYGR_0AD02280</name>
</gene>
<dbReference type="Proteomes" id="UP000187013">
    <property type="component" value="Unassembled WGS sequence"/>
</dbReference>
<evidence type="ECO:0000313" key="5">
    <source>
        <dbReference type="Proteomes" id="UP000187013"/>
    </source>
</evidence>
<comment type="similarity">
    <text evidence="1">Belongs to the AB hydrolase superfamily.</text>
</comment>
<dbReference type="InterPro" id="IPR000073">
    <property type="entry name" value="AB_hydrolase_1"/>
</dbReference>
<evidence type="ECO:0000313" key="4">
    <source>
        <dbReference type="EMBL" id="GAV51045.1"/>
    </source>
</evidence>